<evidence type="ECO:0000256" key="1">
    <source>
        <dbReference type="ARBA" id="ARBA00007198"/>
    </source>
</evidence>
<keyword evidence="4" id="KW-1185">Reference proteome</keyword>
<dbReference type="InterPro" id="IPR006504">
    <property type="entry name" value="Tscrpt_reg_Spx/MgsR"/>
</dbReference>
<reference evidence="4" key="1">
    <citation type="journal article" date="2019" name="Int. J. Syst. Evol. Microbiol.">
        <title>The Global Catalogue of Microorganisms (GCM) 10K type strain sequencing project: providing services to taxonomists for standard genome sequencing and annotation.</title>
        <authorList>
            <consortium name="The Broad Institute Genomics Platform"/>
            <consortium name="The Broad Institute Genome Sequencing Center for Infectious Disease"/>
            <person name="Wu L."/>
            <person name="Ma J."/>
        </authorList>
    </citation>
    <scope>NUCLEOTIDE SEQUENCE [LARGE SCALE GENOMIC DNA]</scope>
    <source>
        <strain evidence="4">NBRC 102407</strain>
    </source>
</reference>
<accession>A0ABQ6FG43</accession>
<dbReference type="CDD" id="cd03035">
    <property type="entry name" value="ArsC_Yffb"/>
    <property type="match status" value="1"/>
</dbReference>
<organism evidence="3 4">
    <name type="scientific">Zoogloea oryzae</name>
    <dbReference type="NCBI Taxonomy" id="310767"/>
    <lineage>
        <taxon>Bacteria</taxon>
        <taxon>Pseudomonadati</taxon>
        <taxon>Pseudomonadota</taxon>
        <taxon>Betaproteobacteria</taxon>
        <taxon>Rhodocyclales</taxon>
        <taxon>Zoogloeaceae</taxon>
        <taxon>Zoogloea</taxon>
    </lineage>
</organism>
<dbReference type="PANTHER" id="PTHR30041:SF8">
    <property type="entry name" value="PROTEIN YFFB"/>
    <property type="match status" value="1"/>
</dbReference>
<dbReference type="RefSeq" id="WP_284189391.1">
    <property type="nucleotide sequence ID" value="NZ_BSPX01000078.1"/>
</dbReference>
<dbReference type="EMBL" id="BSPX01000078">
    <property type="protein sequence ID" value="GLT24227.1"/>
    <property type="molecule type" value="Genomic_DNA"/>
</dbReference>
<proteinExistence type="inferred from homology"/>
<dbReference type="Pfam" id="PF03960">
    <property type="entry name" value="ArsC"/>
    <property type="match status" value="1"/>
</dbReference>
<dbReference type="Gene3D" id="3.40.30.10">
    <property type="entry name" value="Glutaredoxin"/>
    <property type="match status" value="1"/>
</dbReference>
<evidence type="ECO:0000313" key="3">
    <source>
        <dbReference type="EMBL" id="GLT24227.1"/>
    </source>
</evidence>
<protein>
    <submittedName>
        <fullName evidence="3">Arsenate reductase</fullName>
    </submittedName>
</protein>
<dbReference type="InterPro" id="IPR036249">
    <property type="entry name" value="Thioredoxin-like_sf"/>
</dbReference>
<name>A0ABQ6FG43_9RHOO</name>
<evidence type="ECO:0000256" key="2">
    <source>
        <dbReference type="PROSITE-ProRule" id="PRU01282"/>
    </source>
</evidence>
<dbReference type="Proteomes" id="UP001157167">
    <property type="component" value="Unassembled WGS sequence"/>
</dbReference>
<dbReference type="SUPFAM" id="SSF52833">
    <property type="entry name" value="Thioredoxin-like"/>
    <property type="match status" value="1"/>
</dbReference>
<dbReference type="NCBIfam" id="NF008107">
    <property type="entry name" value="PRK10853.1"/>
    <property type="match status" value="1"/>
</dbReference>
<comment type="similarity">
    <text evidence="1 2">Belongs to the ArsC family.</text>
</comment>
<dbReference type="PROSITE" id="PS51353">
    <property type="entry name" value="ARSC"/>
    <property type="match status" value="1"/>
</dbReference>
<gene>
    <name evidence="3" type="ORF">GCM10007933_37010</name>
</gene>
<dbReference type="NCBIfam" id="TIGR01617">
    <property type="entry name" value="arsC_related"/>
    <property type="match status" value="1"/>
</dbReference>
<evidence type="ECO:0000313" key="4">
    <source>
        <dbReference type="Proteomes" id="UP001157167"/>
    </source>
</evidence>
<dbReference type="InterPro" id="IPR006660">
    <property type="entry name" value="Arsenate_reductase-like"/>
</dbReference>
<comment type="caution">
    <text evidence="3">The sequence shown here is derived from an EMBL/GenBank/DDBJ whole genome shotgun (WGS) entry which is preliminary data.</text>
</comment>
<sequence length="131" mass="14374">MQDNRAPTAHAVTCYGIKNCDTMKKALAWLDEHGVSYHFHDYKKSGIDSGRLHAWSKAIGWKTLINTRGTTWRKLTPEQQAIDTQSAAVQLMQANPSLIRRPVLETAGGQLLVGFDPALYASLVTPAGAPE</sequence>
<dbReference type="PANTHER" id="PTHR30041">
    <property type="entry name" value="ARSENATE REDUCTASE"/>
    <property type="match status" value="1"/>
</dbReference>